<accession>C7ZB97</accession>
<feature type="domain" description="C3H1-type" evidence="12">
    <location>
        <begin position="1"/>
        <end position="25"/>
    </location>
</feature>
<evidence type="ECO:0000256" key="6">
    <source>
        <dbReference type="ARBA" id="ARBA00022737"/>
    </source>
</evidence>
<dbReference type="InterPro" id="IPR000571">
    <property type="entry name" value="Znf_CCCH"/>
</dbReference>
<keyword evidence="6" id="KW-0677">Repeat</keyword>
<dbReference type="Gene3D" id="3.30.40.10">
    <property type="entry name" value="Zinc/RING finger domain, C3HC4 (zinc finger)"/>
    <property type="match status" value="1"/>
</dbReference>
<dbReference type="HOGENOM" id="CLU_004235_1_0_1"/>
<evidence type="ECO:0000313" key="15">
    <source>
        <dbReference type="Proteomes" id="UP000005206"/>
    </source>
</evidence>
<dbReference type="EMBL" id="GG698914">
    <property type="protein sequence ID" value="EEU38658.1"/>
    <property type="molecule type" value="Genomic_DNA"/>
</dbReference>
<evidence type="ECO:0000256" key="10">
    <source>
        <dbReference type="PROSITE-ProRule" id="PRU00723"/>
    </source>
</evidence>
<feature type="domain" description="RING-type" evidence="13">
    <location>
        <begin position="470"/>
        <end position="682"/>
    </location>
</feature>
<reference evidence="14 15" key="1">
    <citation type="journal article" date="2009" name="PLoS Genet.">
        <title>The genome of Nectria haematococca: contribution of supernumerary chromosomes to gene expansion.</title>
        <authorList>
            <person name="Coleman J.J."/>
            <person name="Rounsley S.D."/>
            <person name="Rodriguez-Carres M."/>
            <person name="Kuo A."/>
            <person name="Wasmann C.C."/>
            <person name="Grimwood J."/>
            <person name="Schmutz J."/>
            <person name="Taga M."/>
            <person name="White G.J."/>
            <person name="Zhou S."/>
            <person name="Schwartz D.C."/>
            <person name="Freitag M."/>
            <person name="Ma L.J."/>
            <person name="Danchin E.G."/>
            <person name="Henrissat B."/>
            <person name="Coutinho P.M."/>
            <person name="Nelson D.R."/>
            <person name="Straney D."/>
            <person name="Napoli C.A."/>
            <person name="Barker B.M."/>
            <person name="Gribskov M."/>
            <person name="Rep M."/>
            <person name="Kroken S."/>
            <person name="Molnar I."/>
            <person name="Rensing C."/>
            <person name="Kennell J.C."/>
            <person name="Zamora J."/>
            <person name="Farman M.L."/>
            <person name="Selker E.U."/>
            <person name="Salamov A."/>
            <person name="Shapiro H."/>
            <person name="Pangilinan J."/>
            <person name="Lindquist E."/>
            <person name="Lamers C."/>
            <person name="Grigoriev I.V."/>
            <person name="Geiser D.M."/>
            <person name="Covert S.F."/>
            <person name="Temporini E."/>
            <person name="Vanetten H.D."/>
        </authorList>
    </citation>
    <scope>NUCLEOTIDE SEQUENCE [LARGE SCALE GENOMIC DNA]</scope>
    <source>
        <strain evidence="15">ATCC MYA-4622 / CBS 123669 / FGSC 9596 / NRRL 45880 / 77-13-4</strain>
    </source>
</reference>
<evidence type="ECO:0000256" key="5">
    <source>
        <dbReference type="ARBA" id="ARBA00022723"/>
    </source>
</evidence>
<dbReference type="InterPro" id="IPR002867">
    <property type="entry name" value="IBR_dom"/>
</dbReference>
<keyword evidence="9 10" id="KW-0862">Zinc</keyword>
<dbReference type="InParanoid" id="C7ZB97"/>
<comment type="catalytic activity">
    <reaction evidence="1">
        <text>[E2 ubiquitin-conjugating enzyme]-S-ubiquitinyl-L-cysteine + [acceptor protein]-L-lysine = [E2 ubiquitin-conjugating enzyme]-L-cysteine + [acceptor protein]-N(6)-ubiquitinyl-L-lysine.</text>
        <dbReference type="EC" id="2.3.2.31"/>
    </reaction>
</comment>
<dbReference type="PROSITE" id="PS50089">
    <property type="entry name" value="ZF_RING_2"/>
    <property type="match status" value="1"/>
</dbReference>
<keyword evidence="7 10" id="KW-0863">Zinc-finger</keyword>
<feature type="domain" description="RING-type" evidence="11">
    <location>
        <begin position="474"/>
        <end position="517"/>
    </location>
</feature>
<keyword evidence="4" id="KW-0808">Transferase</keyword>
<evidence type="ECO:0000256" key="2">
    <source>
        <dbReference type="ARBA" id="ARBA00004906"/>
    </source>
</evidence>
<keyword evidence="15" id="KW-1185">Reference proteome</keyword>
<dbReference type="PANTHER" id="PTHR11685">
    <property type="entry name" value="RBR FAMILY RING FINGER AND IBR DOMAIN-CONTAINING"/>
    <property type="match status" value="1"/>
</dbReference>
<dbReference type="Gene3D" id="1.20.120.1750">
    <property type="match status" value="1"/>
</dbReference>
<dbReference type="CDD" id="cd20335">
    <property type="entry name" value="BRcat_RBR"/>
    <property type="match status" value="1"/>
</dbReference>
<dbReference type="OMA" id="FAKSACW"/>
<sequence>RRPCRFYIKGYCKNGDTCTLLHEKPKEADGEEGSKENNKARDFIRELGGTWVRFGPGATATEIILPSDFSAVRISNLPTGYSTQLIEDMLWRAGLNISRCDIYVSNAKKGTAMVRIWSPSFPKEAWGYLGTRNPKLGVVPIPVPFPVGSNLRRVDCRQVQFTWYRPSREVNLIFGTREAALRLYQGVPAGLTVHGYRVTAHPPALGDDLVTWVVRLTGLPESVRDQDVIQIIPKRYWPFQNQIRYLVYTDDTETESTFVRSMLDEYGPLERWEVSEISEGGQIKGQAVFFEEFHARNAATALDGRRLPFSKSRRLSTTVVTVVKFDVLPRVYDVVQGQIDAHKRFWEDQNIEFDVLPPRGSFSILQLKGSDRESMAKAKNELELVLAGEVMRQHGKNIWHPSFNNRGEAYETLKTIEEELGIAIVRDGWLSQFRVFGAGGRQALVAKALDRLIKDTSPPHARASGDSLKPKQYCQICFWVAEEPVMTSCNHAYCDHCFVGMCEAMATNPGEFCITCEGDAGKCRKVFELAEICSLLPSETFDSILEESFTSFVQRHQDQFRYCPTPDCSQVYRAASQTEQEPPAFTCNSCLASICTACHAAHPALTCSEHRNHASGGLQALNKLKKQLGVQDCPRCQTSLEKIAGCDHIICQGCRTHICWVCMAAFDNGDACYQHLMTVHKG</sequence>
<dbReference type="InterPro" id="IPR001841">
    <property type="entry name" value="Znf_RING"/>
</dbReference>
<dbReference type="InterPro" id="IPR044066">
    <property type="entry name" value="TRIAD_supradom"/>
</dbReference>
<dbReference type="Pfam" id="PF22605">
    <property type="entry name" value="IBR_2"/>
    <property type="match status" value="1"/>
</dbReference>
<dbReference type="GO" id="GO:0016567">
    <property type="term" value="P:protein ubiquitination"/>
    <property type="evidence" value="ECO:0007669"/>
    <property type="project" value="InterPro"/>
</dbReference>
<dbReference type="InterPro" id="IPR013087">
    <property type="entry name" value="Znf_C2H2_type"/>
</dbReference>
<dbReference type="Gene3D" id="4.10.1000.10">
    <property type="entry name" value="Zinc finger, CCCH-type"/>
    <property type="match status" value="1"/>
</dbReference>
<evidence type="ECO:0000256" key="9">
    <source>
        <dbReference type="ARBA" id="ARBA00022833"/>
    </source>
</evidence>
<dbReference type="OrthoDB" id="1431934at2759"/>
<evidence type="ECO:0000256" key="7">
    <source>
        <dbReference type="ARBA" id="ARBA00022771"/>
    </source>
</evidence>
<feature type="non-terminal residue" evidence="14">
    <location>
        <position position="1"/>
    </location>
</feature>
<evidence type="ECO:0000259" key="12">
    <source>
        <dbReference type="PROSITE" id="PS50103"/>
    </source>
</evidence>
<dbReference type="PROSITE" id="PS50103">
    <property type="entry name" value="ZF_C3H1"/>
    <property type="match status" value="1"/>
</dbReference>
<protein>
    <recommendedName>
        <fullName evidence="3">RBR-type E3 ubiquitin transferase</fullName>
        <ecNumber evidence="3">2.3.2.31</ecNumber>
    </recommendedName>
</protein>
<evidence type="ECO:0000259" key="11">
    <source>
        <dbReference type="PROSITE" id="PS50089"/>
    </source>
</evidence>
<keyword evidence="5 10" id="KW-0479">Metal-binding</keyword>
<dbReference type="SMART" id="SM00647">
    <property type="entry name" value="IBR"/>
    <property type="match status" value="2"/>
</dbReference>
<dbReference type="VEuPathDB" id="FungiDB:NECHADRAFT_21495"/>
<comment type="pathway">
    <text evidence="2">Protein modification; protein ubiquitination.</text>
</comment>
<dbReference type="EC" id="2.3.2.31" evidence="3"/>
<evidence type="ECO:0000313" key="14">
    <source>
        <dbReference type="EMBL" id="EEU38658.1"/>
    </source>
</evidence>
<dbReference type="InterPro" id="IPR054694">
    <property type="entry name" value="Parkin-like_IBR"/>
</dbReference>
<dbReference type="GeneID" id="9672869"/>
<dbReference type="PROSITE" id="PS00028">
    <property type="entry name" value="ZINC_FINGER_C2H2_1"/>
    <property type="match status" value="1"/>
</dbReference>
<organism evidence="14 15">
    <name type="scientific">Fusarium vanettenii (strain ATCC MYA-4622 / CBS 123669 / FGSC 9596 / NRRL 45880 / 77-13-4)</name>
    <name type="common">Fusarium solani subsp. pisi</name>
    <dbReference type="NCBI Taxonomy" id="660122"/>
    <lineage>
        <taxon>Eukaryota</taxon>
        <taxon>Fungi</taxon>
        <taxon>Dikarya</taxon>
        <taxon>Ascomycota</taxon>
        <taxon>Pezizomycotina</taxon>
        <taxon>Sordariomycetes</taxon>
        <taxon>Hypocreomycetidae</taxon>
        <taxon>Hypocreales</taxon>
        <taxon>Nectriaceae</taxon>
        <taxon>Fusarium</taxon>
        <taxon>Fusarium solani species complex</taxon>
        <taxon>Fusarium vanettenii</taxon>
    </lineage>
</organism>
<dbReference type="Proteomes" id="UP000005206">
    <property type="component" value="Chromosome 7"/>
</dbReference>
<dbReference type="RefSeq" id="XP_003044371.1">
    <property type="nucleotide sequence ID" value="XM_003044325.1"/>
</dbReference>
<feature type="non-terminal residue" evidence="14">
    <location>
        <position position="682"/>
    </location>
</feature>
<name>C7ZB97_FUSV7</name>
<dbReference type="GO" id="GO:0008270">
    <property type="term" value="F:zinc ion binding"/>
    <property type="evidence" value="ECO:0007669"/>
    <property type="project" value="UniProtKB-KW"/>
</dbReference>
<dbReference type="PROSITE" id="PS51873">
    <property type="entry name" value="TRIAD"/>
    <property type="match status" value="1"/>
</dbReference>
<evidence type="ECO:0000256" key="1">
    <source>
        <dbReference type="ARBA" id="ARBA00001798"/>
    </source>
</evidence>
<evidence type="ECO:0000256" key="8">
    <source>
        <dbReference type="ARBA" id="ARBA00022786"/>
    </source>
</evidence>
<evidence type="ECO:0000259" key="13">
    <source>
        <dbReference type="PROSITE" id="PS51873"/>
    </source>
</evidence>
<dbReference type="eggNOG" id="KOG1812">
    <property type="taxonomic scope" value="Eukaryota"/>
</dbReference>
<evidence type="ECO:0000256" key="3">
    <source>
        <dbReference type="ARBA" id="ARBA00012251"/>
    </source>
</evidence>
<evidence type="ECO:0000256" key="4">
    <source>
        <dbReference type="ARBA" id="ARBA00022679"/>
    </source>
</evidence>
<dbReference type="SUPFAM" id="SSF57850">
    <property type="entry name" value="RING/U-box"/>
    <property type="match status" value="2"/>
</dbReference>
<dbReference type="InterPro" id="IPR036855">
    <property type="entry name" value="Znf_CCCH_sf"/>
</dbReference>
<dbReference type="InterPro" id="IPR013083">
    <property type="entry name" value="Znf_RING/FYVE/PHD"/>
</dbReference>
<proteinExistence type="predicted"/>
<dbReference type="Pfam" id="PF01485">
    <property type="entry name" value="IBR"/>
    <property type="match status" value="1"/>
</dbReference>
<gene>
    <name evidence="14" type="ORF">NECHADRAFT_21495</name>
</gene>
<dbReference type="InterPro" id="IPR031127">
    <property type="entry name" value="E3_UB_ligase_RBR"/>
</dbReference>
<dbReference type="KEGG" id="nhe:NECHADRAFT_21495"/>
<feature type="zinc finger region" description="C3H1-type" evidence="10">
    <location>
        <begin position="1"/>
        <end position="25"/>
    </location>
</feature>
<keyword evidence="8" id="KW-0833">Ubl conjugation pathway</keyword>
<dbReference type="SUPFAM" id="SSF90229">
    <property type="entry name" value="CCCH zinc finger"/>
    <property type="match status" value="1"/>
</dbReference>
<dbReference type="STRING" id="660122.C7ZB97"/>
<dbReference type="AlphaFoldDB" id="C7ZB97"/>
<dbReference type="GO" id="GO:0061630">
    <property type="term" value="F:ubiquitin protein ligase activity"/>
    <property type="evidence" value="ECO:0007669"/>
    <property type="project" value="UniProtKB-EC"/>
</dbReference>